<evidence type="ECO:0000313" key="3">
    <source>
        <dbReference type="Proteomes" id="UP000030765"/>
    </source>
</evidence>
<keyword evidence="1" id="KW-0378">Hydrolase</keyword>
<dbReference type="EMBL" id="ATLV01027025">
    <property type="status" value="NOT_ANNOTATED_CDS"/>
    <property type="molecule type" value="Genomic_DNA"/>
</dbReference>
<sequence length="88" mass="10090">MDPFPVESSEADPFRCPKGSSLDTVRLCRETGWWGTWVTICPVFGCPFARPMIFVDHAARSARQTGHVIVRKRMSDFKWPDSNPARYE</sequence>
<dbReference type="AlphaFoldDB" id="A0A084WUA5"/>
<organism evidence="1">
    <name type="scientific">Anopheles sinensis</name>
    <name type="common">Mosquito</name>
    <dbReference type="NCBI Taxonomy" id="74873"/>
    <lineage>
        <taxon>Eukaryota</taxon>
        <taxon>Metazoa</taxon>
        <taxon>Ecdysozoa</taxon>
        <taxon>Arthropoda</taxon>
        <taxon>Hexapoda</taxon>
        <taxon>Insecta</taxon>
        <taxon>Pterygota</taxon>
        <taxon>Neoptera</taxon>
        <taxon>Endopterygota</taxon>
        <taxon>Diptera</taxon>
        <taxon>Nematocera</taxon>
        <taxon>Culicoidea</taxon>
        <taxon>Culicidae</taxon>
        <taxon>Anophelinae</taxon>
        <taxon>Anopheles</taxon>
    </lineage>
</organism>
<dbReference type="EMBL" id="KE525421">
    <property type="protein sequence ID" value="KFB53799.1"/>
    <property type="molecule type" value="Genomic_DNA"/>
</dbReference>
<accession>A0A084WUA5</accession>
<protein>
    <submittedName>
        <fullName evidence="1 2">Endonuclease</fullName>
    </submittedName>
</protein>
<gene>
    <name evidence="1" type="ORF">ZHAS_00022036</name>
</gene>
<reference evidence="2" key="2">
    <citation type="submission" date="2020-05" db="UniProtKB">
        <authorList>
            <consortium name="EnsemblMetazoa"/>
        </authorList>
    </citation>
    <scope>IDENTIFICATION</scope>
</reference>
<dbReference type="EnsemblMetazoa" id="ASIC022036-RA">
    <property type="protein sequence ID" value="ASIC022036-PA"/>
    <property type="gene ID" value="ASIC022036"/>
</dbReference>
<reference evidence="1 3" key="1">
    <citation type="journal article" date="2014" name="BMC Genomics">
        <title>Genome sequence of Anopheles sinensis provides insight into genetics basis of mosquito competence for malaria parasites.</title>
        <authorList>
            <person name="Zhou D."/>
            <person name="Zhang D."/>
            <person name="Ding G."/>
            <person name="Shi L."/>
            <person name="Hou Q."/>
            <person name="Ye Y."/>
            <person name="Xu Y."/>
            <person name="Zhou H."/>
            <person name="Xiong C."/>
            <person name="Li S."/>
            <person name="Yu J."/>
            <person name="Hong S."/>
            <person name="Yu X."/>
            <person name="Zou P."/>
            <person name="Chen C."/>
            <person name="Chang X."/>
            <person name="Wang W."/>
            <person name="Lv Y."/>
            <person name="Sun Y."/>
            <person name="Ma L."/>
            <person name="Shen B."/>
            <person name="Zhu C."/>
        </authorList>
    </citation>
    <scope>NUCLEOTIDE SEQUENCE [LARGE SCALE GENOMIC DNA]</scope>
</reference>
<keyword evidence="3" id="KW-1185">Reference proteome</keyword>
<name>A0A084WUA5_ANOSI</name>
<proteinExistence type="predicted"/>
<evidence type="ECO:0000313" key="2">
    <source>
        <dbReference type="EnsemblMetazoa" id="ASIC022036-PA"/>
    </source>
</evidence>
<keyword evidence="1" id="KW-0255">Endonuclease</keyword>
<dbReference type="GO" id="GO:0004519">
    <property type="term" value="F:endonuclease activity"/>
    <property type="evidence" value="ECO:0007669"/>
    <property type="project" value="UniProtKB-KW"/>
</dbReference>
<dbReference type="Proteomes" id="UP000030765">
    <property type="component" value="Unassembled WGS sequence"/>
</dbReference>
<dbReference type="VEuPathDB" id="VectorBase:ASIC022036"/>
<keyword evidence="1" id="KW-0540">Nuclease</keyword>
<evidence type="ECO:0000313" key="1">
    <source>
        <dbReference type="EMBL" id="KFB53799.1"/>
    </source>
</evidence>